<protein>
    <recommendedName>
        <fullName evidence="5">Homeobox domain-containing protein</fullName>
    </recommendedName>
</protein>
<feature type="non-terminal residue" evidence="2">
    <location>
        <position position="80"/>
    </location>
</feature>
<comment type="caution">
    <text evidence="2">The sequence shown here is derived from an EMBL/GenBank/DDBJ whole genome shotgun (WGS) entry which is preliminary data.</text>
</comment>
<reference evidence="2" key="1">
    <citation type="submission" date="2021-02" db="EMBL/GenBank/DDBJ databases">
        <authorList>
            <person name="Nowell W R."/>
        </authorList>
    </citation>
    <scope>NUCLEOTIDE SEQUENCE</scope>
</reference>
<feature type="compositionally biased region" description="Acidic residues" evidence="1">
    <location>
        <begin position="49"/>
        <end position="68"/>
    </location>
</feature>
<dbReference type="EMBL" id="CAJOBJ010142827">
    <property type="protein sequence ID" value="CAF4770704.1"/>
    <property type="molecule type" value="Genomic_DNA"/>
</dbReference>
<feature type="non-terminal residue" evidence="2">
    <location>
        <position position="1"/>
    </location>
</feature>
<feature type="region of interest" description="Disordered" evidence="1">
    <location>
        <begin position="43"/>
        <end position="80"/>
    </location>
</feature>
<gene>
    <name evidence="2" type="ORF">BYL167_LOCUS46571</name>
    <name evidence="3" type="ORF">GIL414_LOCUS45932</name>
</gene>
<dbReference type="AlphaFoldDB" id="A0A8S3ASY9"/>
<evidence type="ECO:0000313" key="4">
    <source>
        <dbReference type="Proteomes" id="UP000681967"/>
    </source>
</evidence>
<dbReference type="Proteomes" id="UP000681967">
    <property type="component" value="Unassembled WGS sequence"/>
</dbReference>
<evidence type="ECO:0008006" key="5">
    <source>
        <dbReference type="Google" id="ProtNLM"/>
    </source>
</evidence>
<proteinExistence type="predicted"/>
<name>A0A8S3ASY9_9BILA</name>
<sequence length="80" mass="9404">LNLGKKALEPYNIQYWFKNARAALKRKKRRFIPSETAAIQEYTSKCELDSSDEIDEDDVDDQIDDADDNNQKQQNHHSNY</sequence>
<dbReference type="Proteomes" id="UP000681720">
    <property type="component" value="Unassembled WGS sequence"/>
</dbReference>
<accession>A0A8S3ASY9</accession>
<organism evidence="2 4">
    <name type="scientific">Rotaria magnacalcarata</name>
    <dbReference type="NCBI Taxonomy" id="392030"/>
    <lineage>
        <taxon>Eukaryota</taxon>
        <taxon>Metazoa</taxon>
        <taxon>Spiralia</taxon>
        <taxon>Gnathifera</taxon>
        <taxon>Rotifera</taxon>
        <taxon>Eurotatoria</taxon>
        <taxon>Bdelloidea</taxon>
        <taxon>Philodinida</taxon>
        <taxon>Philodinidae</taxon>
        <taxon>Rotaria</taxon>
    </lineage>
</organism>
<evidence type="ECO:0000313" key="3">
    <source>
        <dbReference type="EMBL" id="CAF4770704.1"/>
    </source>
</evidence>
<dbReference type="EMBL" id="CAJOBH010132026">
    <property type="protein sequence ID" value="CAF4762518.1"/>
    <property type="molecule type" value="Genomic_DNA"/>
</dbReference>
<dbReference type="SUPFAM" id="SSF46689">
    <property type="entry name" value="Homeodomain-like"/>
    <property type="match status" value="1"/>
</dbReference>
<evidence type="ECO:0000256" key="1">
    <source>
        <dbReference type="SAM" id="MobiDB-lite"/>
    </source>
</evidence>
<evidence type="ECO:0000313" key="2">
    <source>
        <dbReference type="EMBL" id="CAF4762518.1"/>
    </source>
</evidence>
<dbReference type="InterPro" id="IPR009057">
    <property type="entry name" value="Homeodomain-like_sf"/>
</dbReference>